<dbReference type="AlphaFoldDB" id="A0A1B6C4P2"/>
<dbReference type="FunFam" id="3.40.30.10:FF:000035">
    <property type="entry name" value="hematopoietic prostaglandin D synthase"/>
    <property type="match status" value="1"/>
</dbReference>
<dbReference type="EC" id="2.5.1.18" evidence="1"/>
<comment type="catalytic activity">
    <reaction evidence="4">
        <text>RX + glutathione = an S-substituted glutathione + a halide anion + H(+)</text>
        <dbReference type="Rhea" id="RHEA:16437"/>
        <dbReference type="ChEBI" id="CHEBI:15378"/>
        <dbReference type="ChEBI" id="CHEBI:16042"/>
        <dbReference type="ChEBI" id="CHEBI:17792"/>
        <dbReference type="ChEBI" id="CHEBI:57925"/>
        <dbReference type="ChEBI" id="CHEBI:90779"/>
        <dbReference type="EC" id="2.5.1.18"/>
    </reaction>
</comment>
<name>A0A1B6C4P2_9HEMI</name>
<protein>
    <recommendedName>
        <fullName evidence="1">glutathione transferase</fullName>
        <ecNumber evidence="1">2.5.1.18</ecNumber>
    </recommendedName>
</protein>
<dbReference type="SFLD" id="SFLDG01205">
    <property type="entry name" value="AMPS.1"/>
    <property type="match status" value="1"/>
</dbReference>
<dbReference type="InterPro" id="IPR040079">
    <property type="entry name" value="Glutathione_S-Trfase"/>
</dbReference>
<organism evidence="7">
    <name type="scientific">Clastoptera arizonana</name>
    <name type="common">Arizona spittle bug</name>
    <dbReference type="NCBI Taxonomy" id="38151"/>
    <lineage>
        <taxon>Eukaryota</taxon>
        <taxon>Metazoa</taxon>
        <taxon>Ecdysozoa</taxon>
        <taxon>Arthropoda</taxon>
        <taxon>Hexapoda</taxon>
        <taxon>Insecta</taxon>
        <taxon>Pterygota</taxon>
        <taxon>Neoptera</taxon>
        <taxon>Paraneoptera</taxon>
        <taxon>Hemiptera</taxon>
        <taxon>Auchenorrhyncha</taxon>
        <taxon>Cercopoidea</taxon>
        <taxon>Clastopteridae</taxon>
        <taxon>Clastoptera</taxon>
    </lineage>
</organism>
<dbReference type="SUPFAM" id="SSF52833">
    <property type="entry name" value="Thioredoxin-like"/>
    <property type="match status" value="1"/>
</dbReference>
<dbReference type="FunFam" id="1.20.1050.10:FF:000030">
    <property type="entry name" value="Glutathione S-transferase S1"/>
    <property type="match status" value="1"/>
</dbReference>
<evidence type="ECO:0000313" key="10">
    <source>
        <dbReference type="EMBL" id="JAS34181.1"/>
    </source>
</evidence>
<dbReference type="EMBL" id="GEDC01007350">
    <property type="protein sequence ID" value="JAS29948.1"/>
    <property type="molecule type" value="Transcribed_RNA"/>
</dbReference>
<reference evidence="7" key="1">
    <citation type="submission" date="2015-12" db="EMBL/GenBank/DDBJ databases">
        <title>De novo transcriptome assembly of four potential Pierce s Disease insect vectors from Arizona vineyards.</title>
        <authorList>
            <person name="Tassone E.E."/>
        </authorList>
    </citation>
    <scope>NUCLEOTIDE SEQUENCE</scope>
</reference>
<dbReference type="GO" id="GO:0004364">
    <property type="term" value="F:glutathione transferase activity"/>
    <property type="evidence" value="ECO:0007669"/>
    <property type="project" value="UniProtKB-EC"/>
</dbReference>
<dbReference type="InterPro" id="IPR010987">
    <property type="entry name" value="Glutathione-S-Trfase_C-like"/>
</dbReference>
<accession>A0A1B6C4P2</accession>
<dbReference type="SFLD" id="SFLDS00019">
    <property type="entry name" value="Glutathione_Transferase_(cytos"/>
    <property type="match status" value="1"/>
</dbReference>
<feature type="domain" description="GST C-terminal" evidence="6">
    <location>
        <begin position="84"/>
        <end position="206"/>
    </location>
</feature>
<dbReference type="SUPFAM" id="SSF47616">
    <property type="entry name" value="GST C-terminal domain-like"/>
    <property type="match status" value="1"/>
</dbReference>
<comment type="similarity">
    <text evidence="3">Belongs to the GST superfamily. Sigma family.</text>
</comment>
<evidence type="ECO:0000313" key="8">
    <source>
        <dbReference type="EMBL" id="JAS22536.1"/>
    </source>
</evidence>
<dbReference type="CDD" id="cd03192">
    <property type="entry name" value="GST_C_Sigma_like"/>
    <property type="match status" value="1"/>
</dbReference>
<dbReference type="Pfam" id="PF02798">
    <property type="entry name" value="GST_N"/>
    <property type="match status" value="1"/>
</dbReference>
<dbReference type="SFLD" id="SFLDG00363">
    <property type="entry name" value="AMPS_(cytGST):_Alpha-__Mu-__Pi"/>
    <property type="match status" value="1"/>
</dbReference>
<dbReference type="PANTHER" id="PTHR11571">
    <property type="entry name" value="GLUTATHIONE S-TRANSFERASE"/>
    <property type="match status" value="1"/>
</dbReference>
<dbReference type="GO" id="GO:0004602">
    <property type="term" value="F:glutathione peroxidase activity"/>
    <property type="evidence" value="ECO:0007669"/>
    <property type="project" value="UniProtKB-ARBA"/>
</dbReference>
<dbReference type="InterPro" id="IPR036249">
    <property type="entry name" value="Thioredoxin-like_sf"/>
</dbReference>
<dbReference type="PROSITE" id="PS50405">
    <property type="entry name" value="GST_CTER"/>
    <property type="match status" value="1"/>
</dbReference>
<dbReference type="Gene3D" id="1.20.1050.10">
    <property type="match status" value="1"/>
</dbReference>
<dbReference type="EMBL" id="GEDC01003117">
    <property type="protein sequence ID" value="JAS34181.1"/>
    <property type="molecule type" value="Transcribed_RNA"/>
</dbReference>
<dbReference type="InterPro" id="IPR050213">
    <property type="entry name" value="GST_superfamily"/>
</dbReference>
<dbReference type="Gene3D" id="3.40.30.10">
    <property type="entry name" value="Glutaredoxin"/>
    <property type="match status" value="1"/>
</dbReference>
<evidence type="ECO:0000256" key="3">
    <source>
        <dbReference type="ARBA" id="ARBA00038317"/>
    </source>
</evidence>
<dbReference type="PANTHER" id="PTHR11571:SF224">
    <property type="entry name" value="HEMATOPOIETIC PROSTAGLANDIN D SYNTHASE"/>
    <property type="match status" value="1"/>
</dbReference>
<dbReference type="CDD" id="cd03039">
    <property type="entry name" value="GST_N_Sigma_like"/>
    <property type="match status" value="1"/>
</dbReference>
<dbReference type="PROSITE" id="PS50404">
    <property type="entry name" value="GST_NTER"/>
    <property type="match status" value="1"/>
</dbReference>
<evidence type="ECO:0000259" key="5">
    <source>
        <dbReference type="PROSITE" id="PS50404"/>
    </source>
</evidence>
<evidence type="ECO:0000256" key="4">
    <source>
        <dbReference type="ARBA" id="ARBA00047960"/>
    </source>
</evidence>
<sequence>MAPKYKLIYFPVKGLGEPIRFLLAYLGEDFEDYRFESKDWPTIKPTTPFGKAPVLEVDGGKLKLCQSVAICRYLAKQAGLTGKDALEDLQIDIIVDVIGDLRQEIAAFNYNPDEKQKASKKETCLKETLPFYMQKLDAIAKENKGFLANGKLSWADIYLASIGDYLSYMCGKDIINPYPSLKSLREKVNNLPKIKEYIAKRPKTEK</sequence>
<proteinExistence type="inferred from homology"/>
<evidence type="ECO:0000313" key="9">
    <source>
        <dbReference type="EMBL" id="JAS29948.1"/>
    </source>
</evidence>
<keyword evidence="2" id="KW-0808">Transferase</keyword>
<feature type="domain" description="GST N-terminal" evidence="5">
    <location>
        <begin position="3"/>
        <end position="82"/>
    </location>
</feature>
<evidence type="ECO:0000259" key="6">
    <source>
        <dbReference type="PROSITE" id="PS50405"/>
    </source>
</evidence>
<dbReference type="InterPro" id="IPR004046">
    <property type="entry name" value="GST_C"/>
</dbReference>
<dbReference type="Pfam" id="PF14497">
    <property type="entry name" value="GST_C_3"/>
    <property type="match status" value="1"/>
</dbReference>
<evidence type="ECO:0000256" key="1">
    <source>
        <dbReference type="ARBA" id="ARBA00012452"/>
    </source>
</evidence>
<dbReference type="InterPro" id="IPR036282">
    <property type="entry name" value="Glutathione-S-Trfase_C_sf"/>
</dbReference>
<evidence type="ECO:0000313" key="7">
    <source>
        <dbReference type="EMBL" id="JAS08354.1"/>
    </source>
</evidence>
<gene>
    <name evidence="7" type="ORF">g.38443</name>
    <name evidence="10" type="ORF">g.38445</name>
    <name evidence="8" type="ORF">g.38449</name>
    <name evidence="9" type="ORF">g.38451</name>
</gene>
<dbReference type="EMBL" id="GEDC01028944">
    <property type="protein sequence ID" value="JAS08354.1"/>
    <property type="molecule type" value="Transcribed_RNA"/>
</dbReference>
<dbReference type="GO" id="GO:0006749">
    <property type="term" value="P:glutathione metabolic process"/>
    <property type="evidence" value="ECO:0007669"/>
    <property type="project" value="TreeGrafter"/>
</dbReference>
<dbReference type="EMBL" id="GEDC01014762">
    <property type="protein sequence ID" value="JAS22536.1"/>
    <property type="molecule type" value="Transcribed_RNA"/>
</dbReference>
<dbReference type="InterPro" id="IPR004045">
    <property type="entry name" value="Glutathione_S-Trfase_N"/>
</dbReference>
<evidence type="ECO:0000256" key="2">
    <source>
        <dbReference type="ARBA" id="ARBA00022679"/>
    </source>
</evidence>